<proteinExistence type="predicted"/>
<evidence type="ECO:0000313" key="1">
    <source>
        <dbReference type="EMBL" id="EDO60606.1"/>
    </source>
</evidence>
<dbReference type="HOGENOM" id="CLU_3097388_0_0_9"/>
<evidence type="ECO:0000313" key="2">
    <source>
        <dbReference type="Proteomes" id="UP000003490"/>
    </source>
</evidence>
<dbReference type="AlphaFoldDB" id="A7VUF5"/>
<dbReference type="EMBL" id="ABCB02000019">
    <property type="protein sequence ID" value="EDO60606.1"/>
    <property type="molecule type" value="Genomic_DNA"/>
</dbReference>
<accession>A7VUF5</accession>
<organism evidence="1 2">
    <name type="scientific">[Clostridium] leptum DSM 753</name>
    <dbReference type="NCBI Taxonomy" id="428125"/>
    <lineage>
        <taxon>Bacteria</taxon>
        <taxon>Bacillati</taxon>
        <taxon>Bacillota</taxon>
        <taxon>Clostridia</taxon>
        <taxon>Eubacteriales</taxon>
        <taxon>Oscillospiraceae</taxon>
        <taxon>Oscillospiraceae incertae sedis</taxon>
    </lineage>
</organism>
<reference evidence="1 2" key="1">
    <citation type="submission" date="2007-08" db="EMBL/GenBank/DDBJ databases">
        <title>Draft genome sequence of Clostridium leptum (DSM 753).</title>
        <authorList>
            <person name="Sudarsanam P."/>
            <person name="Ley R."/>
            <person name="Guruge J."/>
            <person name="Turnbaugh P.J."/>
            <person name="Mahowald M."/>
            <person name="Liep D."/>
            <person name="Gordon J."/>
        </authorList>
    </citation>
    <scope>NUCLEOTIDE SEQUENCE [LARGE SCALE GENOMIC DNA]</scope>
    <source>
        <strain evidence="1 2">DSM 753</strain>
    </source>
</reference>
<sequence length="51" mass="6059">MGTLYHQLRHSNTPFPFLILPYYAKRKNLVHCRKAEERKVSEPMLSALIFL</sequence>
<gene>
    <name evidence="1" type="ORF">CLOLEP_02202</name>
</gene>
<dbReference type="Proteomes" id="UP000003490">
    <property type="component" value="Unassembled WGS sequence"/>
</dbReference>
<name>A7VUF5_9FIRM</name>
<reference evidence="1 2" key="2">
    <citation type="submission" date="2007-08" db="EMBL/GenBank/DDBJ databases">
        <authorList>
            <person name="Fulton L."/>
            <person name="Clifton S."/>
            <person name="Fulton B."/>
            <person name="Xu J."/>
            <person name="Minx P."/>
            <person name="Pepin K.H."/>
            <person name="Johnson M."/>
            <person name="Thiruvilangam P."/>
            <person name="Bhonagiri V."/>
            <person name="Nash W.E."/>
            <person name="Wang C."/>
            <person name="Mardis E.R."/>
            <person name="Wilson R.K."/>
        </authorList>
    </citation>
    <scope>NUCLEOTIDE SEQUENCE [LARGE SCALE GENOMIC DNA]</scope>
    <source>
        <strain evidence="1 2">DSM 753</strain>
    </source>
</reference>
<protein>
    <submittedName>
        <fullName evidence="1">Uncharacterized protein</fullName>
    </submittedName>
</protein>
<comment type="caution">
    <text evidence="1">The sequence shown here is derived from an EMBL/GenBank/DDBJ whole genome shotgun (WGS) entry which is preliminary data.</text>
</comment>